<gene>
    <name evidence="2" type="ORF">TrRE_jg8185</name>
</gene>
<evidence type="ECO:0000256" key="1">
    <source>
        <dbReference type="SAM" id="Phobius"/>
    </source>
</evidence>
<sequence length="152" mass="17992">MPKGVFFSLRSTEQIGIRSAGFEDDLPKEIADYGLDEETWADFIDLTNRAMKYDWFFICLFSMGPIFFLLSWYLGLQNKIIHEHMKSMCRKINAEKKIFPHLILSCQWENETLLMSFGADDEDAGPTKAYHYIHFSRREEPEDYDEDYEEGY</sequence>
<feature type="transmembrane region" description="Helical" evidence="1">
    <location>
        <begin position="55"/>
        <end position="76"/>
    </location>
</feature>
<organism evidence="2 3">
    <name type="scientific">Triparma retinervis</name>
    <dbReference type="NCBI Taxonomy" id="2557542"/>
    <lineage>
        <taxon>Eukaryota</taxon>
        <taxon>Sar</taxon>
        <taxon>Stramenopiles</taxon>
        <taxon>Ochrophyta</taxon>
        <taxon>Bolidophyceae</taxon>
        <taxon>Parmales</taxon>
        <taxon>Triparmaceae</taxon>
        <taxon>Triparma</taxon>
    </lineage>
</organism>
<evidence type="ECO:0000313" key="3">
    <source>
        <dbReference type="Proteomes" id="UP001165082"/>
    </source>
</evidence>
<keyword evidence="3" id="KW-1185">Reference proteome</keyword>
<keyword evidence="1" id="KW-0472">Membrane</keyword>
<evidence type="ECO:0000313" key="2">
    <source>
        <dbReference type="EMBL" id="GMH67865.1"/>
    </source>
</evidence>
<proteinExistence type="predicted"/>
<name>A0A9W7E7F5_9STRA</name>
<keyword evidence="1" id="KW-0812">Transmembrane</keyword>
<accession>A0A9W7E7F5</accession>
<comment type="caution">
    <text evidence="2">The sequence shown here is derived from an EMBL/GenBank/DDBJ whole genome shotgun (WGS) entry which is preliminary data.</text>
</comment>
<protein>
    <submittedName>
        <fullName evidence="2">Uncharacterized protein</fullName>
    </submittedName>
</protein>
<reference evidence="2" key="1">
    <citation type="submission" date="2022-07" db="EMBL/GenBank/DDBJ databases">
        <title>Genome analysis of Parmales, a sister group of diatoms, reveals the evolutionary specialization of diatoms from phago-mixotrophs to photoautotrophs.</title>
        <authorList>
            <person name="Ban H."/>
            <person name="Sato S."/>
            <person name="Yoshikawa S."/>
            <person name="Kazumasa Y."/>
            <person name="Nakamura Y."/>
            <person name="Ichinomiya M."/>
            <person name="Saitoh K."/>
            <person name="Sato N."/>
            <person name="Blanc-Mathieu R."/>
            <person name="Endo H."/>
            <person name="Kuwata A."/>
            <person name="Ogata H."/>
        </authorList>
    </citation>
    <scope>NUCLEOTIDE SEQUENCE</scope>
</reference>
<dbReference type="AlphaFoldDB" id="A0A9W7E7F5"/>
<dbReference type="OrthoDB" id="10306987at2759"/>
<keyword evidence="1" id="KW-1133">Transmembrane helix</keyword>
<dbReference type="EMBL" id="BRXZ01001307">
    <property type="protein sequence ID" value="GMH67865.1"/>
    <property type="molecule type" value="Genomic_DNA"/>
</dbReference>
<dbReference type="Proteomes" id="UP001165082">
    <property type="component" value="Unassembled WGS sequence"/>
</dbReference>